<organism evidence="2 3">
    <name type="scientific">Oryzias melastigma</name>
    <name type="common">Marine medaka</name>
    <dbReference type="NCBI Taxonomy" id="30732"/>
    <lineage>
        <taxon>Eukaryota</taxon>
        <taxon>Metazoa</taxon>
        <taxon>Chordata</taxon>
        <taxon>Craniata</taxon>
        <taxon>Vertebrata</taxon>
        <taxon>Euteleostomi</taxon>
        <taxon>Actinopterygii</taxon>
        <taxon>Neopterygii</taxon>
        <taxon>Teleostei</taxon>
        <taxon>Neoteleostei</taxon>
        <taxon>Acanthomorphata</taxon>
        <taxon>Ovalentaria</taxon>
        <taxon>Atherinomorphae</taxon>
        <taxon>Beloniformes</taxon>
        <taxon>Adrianichthyidae</taxon>
        <taxon>Oryziinae</taxon>
        <taxon>Oryzias</taxon>
    </lineage>
</organism>
<accession>A0A834FH03</accession>
<gene>
    <name evidence="2" type="ORF">FQA47_001862</name>
</gene>
<feature type="region of interest" description="Disordered" evidence="1">
    <location>
        <begin position="1"/>
        <end position="59"/>
    </location>
</feature>
<sequence>MTPPVGPDGVELHLPNGLAKGHRYDEEKIKAQRERFEAEQQNGNPAPSKDSGAAGPPTPAGFDTLTCYIPEPDPSLNAIAALRVFFHGVLKFSRVSVQEVLANPPPAARLHKVQLLVSSERPAASRSSPDRPYLERQLMNLLCSTVWRIINQHPDFLQTLPFIVRSTLRRLHARADHAA</sequence>
<feature type="compositionally biased region" description="Basic and acidic residues" evidence="1">
    <location>
        <begin position="22"/>
        <end position="38"/>
    </location>
</feature>
<reference evidence="2" key="1">
    <citation type="journal article" name="BMC Genomics">
        <title>Long-read sequencing and de novo genome assembly of marine medaka (Oryzias melastigma).</title>
        <authorList>
            <person name="Liang P."/>
            <person name="Saqib H.S.A."/>
            <person name="Ni X."/>
            <person name="Shen Y."/>
        </authorList>
    </citation>
    <scope>NUCLEOTIDE SEQUENCE</scope>
    <source>
        <strain evidence="2">Bigg-433</strain>
    </source>
</reference>
<evidence type="ECO:0000313" key="3">
    <source>
        <dbReference type="Proteomes" id="UP000646548"/>
    </source>
</evidence>
<dbReference type="AlphaFoldDB" id="A0A834FH03"/>
<comment type="caution">
    <text evidence="2">The sequence shown here is derived from an EMBL/GenBank/DDBJ whole genome shotgun (WGS) entry which is preliminary data.</text>
</comment>
<proteinExistence type="predicted"/>
<protein>
    <submittedName>
        <fullName evidence="2">Uncharacterized protein</fullName>
    </submittedName>
</protein>
<evidence type="ECO:0000256" key="1">
    <source>
        <dbReference type="SAM" id="MobiDB-lite"/>
    </source>
</evidence>
<evidence type="ECO:0000313" key="2">
    <source>
        <dbReference type="EMBL" id="KAF6733952.1"/>
    </source>
</evidence>
<dbReference type="Proteomes" id="UP000646548">
    <property type="component" value="Unassembled WGS sequence"/>
</dbReference>
<name>A0A834FH03_ORYME</name>
<dbReference type="EMBL" id="WKFB01000147">
    <property type="protein sequence ID" value="KAF6733952.1"/>
    <property type="molecule type" value="Genomic_DNA"/>
</dbReference>